<evidence type="ECO:0000313" key="2">
    <source>
        <dbReference type="EMBL" id="PON37951.1"/>
    </source>
</evidence>
<feature type="compositionally biased region" description="Basic and acidic residues" evidence="1">
    <location>
        <begin position="118"/>
        <end position="129"/>
    </location>
</feature>
<feature type="compositionally biased region" description="Low complexity" evidence="1">
    <location>
        <begin position="87"/>
        <end position="112"/>
    </location>
</feature>
<evidence type="ECO:0000313" key="3">
    <source>
        <dbReference type="Proteomes" id="UP000237105"/>
    </source>
</evidence>
<sequence>MKTSWTDLKLGRRFLSCYNQRVQNLVELDFELALELDIYSFVKVLCDLLRAVCLNKQETCKEKEIRKCHKGNLQEEGDQNTTKAAGTSQNQPQSTAATQATPAPDQPTMTATENLSQRQDRMEETLVNL</sequence>
<reference evidence="3" key="1">
    <citation type="submission" date="2016-06" db="EMBL/GenBank/DDBJ databases">
        <title>Parallel loss of symbiosis genes in relatives of nitrogen-fixing non-legume Parasponia.</title>
        <authorList>
            <person name="Van Velzen R."/>
            <person name="Holmer R."/>
            <person name="Bu F."/>
            <person name="Rutten L."/>
            <person name="Van Zeijl A."/>
            <person name="Liu W."/>
            <person name="Santuari L."/>
            <person name="Cao Q."/>
            <person name="Sharma T."/>
            <person name="Shen D."/>
            <person name="Roswanjaya Y."/>
            <person name="Wardhani T."/>
            <person name="Kalhor M.S."/>
            <person name="Jansen J."/>
            <person name="Van den Hoogen J."/>
            <person name="Gungor B."/>
            <person name="Hartog M."/>
            <person name="Hontelez J."/>
            <person name="Verver J."/>
            <person name="Yang W.-C."/>
            <person name="Schijlen E."/>
            <person name="Repin R."/>
            <person name="Schilthuizen M."/>
            <person name="Schranz E."/>
            <person name="Heidstra R."/>
            <person name="Miyata K."/>
            <person name="Fedorova E."/>
            <person name="Kohlen W."/>
            <person name="Bisseling T."/>
            <person name="Smit S."/>
            <person name="Geurts R."/>
        </authorList>
    </citation>
    <scope>NUCLEOTIDE SEQUENCE [LARGE SCALE GENOMIC DNA]</scope>
    <source>
        <strain evidence="3">cv. WU1-14</strain>
    </source>
</reference>
<organism evidence="2 3">
    <name type="scientific">Parasponia andersonii</name>
    <name type="common">Sponia andersonii</name>
    <dbReference type="NCBI Taxonomy" id="3476"/>
    <lineage>
        <taxon>Eukaryota</taxon>
        <taxon>Viridiplantae</taxon>
        <taxon>Streptophyta</taxon>
        <taxon>Embryophyta</taxon>
        <taxon>Tracheophyta</taxon>
        <taxon>Spermatophyta</taxon>
        <taxon>Magnoliopsida</taxon>
        <taxon>eudicotyledons</taxon>
        <taxon>Gunneridae</taxon>
        <taxon>Pentapetalae</taxon>
        <taxon>rosids</taxon>
        <taxon>fabids</taxon>
        <taxon>Rosales</taxon>
        <taxon>Cannabaceae</taxon>
        <taxon>Parasponia</taxon>
    </lineage>
</organism>
<gene>
    <name evidence="2" type="ORF">PanWU01x14_316310</name>
</gene>
<accession>A0A2P5ANC4</accession>
<comment type="caution">
    <text evidence="2">The sequence shown here is derived from an EMBL/GenBank/DDBJ whole genome shotgun (WGS) entry which is preliminary data.</text>
</comment>
<evidence type="ECO:0000256" key="1">
    <source>
        <dbReference type="SAM" id="MobiDB-lite"/>
    </source>
</evidence>
<name>A0A2P5ANC4_PARAD</name>
<dbReference type="Proteomes" id="UP000237105">
    <property type="component" value="Unassembled WGS sequence"/>
</dbReference>
<feature type="region of interest" description="Disordered" evidence="1">
    <location>
        <begin position="71"/>
        <end position="129"/>
    </location>
</feature>
<dbReference type="EMBL" id="JXTB01000511">
    <property type="protein sequence ID" value="PON37951.1"/>
    <property type="molecule type" value="Genomic_DNA"/>
</dbReference>
<dbReference type="AlphaFoldDB" id="A0A2P5ANC4"/>
<keyword evidence="3" id="KW-1185">Reference proteome</keyword>
<proteinExistence type="predicted"/>
<protein>
    <submittedName>
        <fullName evidence="2">Uncharacterized protein</fullName>
    </submittedName>
</protein>